<evidence type="ECO:0000259" key="7">
    <source>
        <dbReference type="PROSITE" id="PS50222"/>
    </source>
</evidence>
<evidence type="ECO:0000256" key="6">
    <source>
        <dbReference type="SAM" id="MobiDB-lite"/>
    </source>
</evidence>
<accession>A0AAN9B9I2</accession>
<dbReference type="FunFam" id="1.10.238.10:FF:000003">
    <property type="entry name" value="Calmodulin A"/>
    <property type="match status" value="1"/>
</dbReference>
<dbReference type="SUPFAM" id="SSF47473">
    <property type="entry name" value="EF-hand"/>
    <property type="match status" value="2"/>
</dbReference>
<feature type="compositionally biased region" description="Basic and acidic residues" evidence="6">
    <location>
        <begin position="248"/>
        <end position="264"/>
    </location>
</feature>
<evidence type="ECO:0000256" key="1">
    <source>
        <dbReference type="ARBA" id="ARBA00004370"/>
    </source>
</evidence>
<dbReference type="InterPro" id="IPR011992">
    <property type="entry name" value="EF-hand-dom_pair"/>
</dbReference>
<dbReference type="CDD" id="cd00051">
    <property type="entry name" value="EFh"/>
    <property type="match status" value="1"/>
</dbReference>
<comment type="subcellular location">
    <subcellularLocation>
        <location evidence="1">Membrane</location>
    </subcellularLocation>
</comment>
<feature type="compositionally biased region" description="Basic and acidic residues" evidence="6">
    <location>
        <begin position="291"/>
        <end position="308"/>
    </location>
</feature>
<feature type="compositionally biased region" description="Basic and acidic residues" evidence="6">
    <location>
        <begin position="201"/>
        <end position="216"/>
    </location>
</feature>
<dbReference type="Pfam" id="PF13499">
    <property type="entry name" value="EF-hand_7"/>
    <property type="match status" value="1"/>
</dbReference>
<dbReference type="EMBL" id="JBAMIC010000011">
    <property type="protein sequence ID" value="KAK7101362.1"/>
    <property type="molecule type" value="Genomic_DNA"/>
</dbReference>
<evidence type="ECO:0000256" key="2">
    <source>
        <dbReference type="ARBA" id="ARBA00022723"/>
    </source>
</evidence>
<feature type="compositionally biased region" description="Basic and acidic residues" evidence="6">
    <location>
        <begin position="339"/>
        <end position="353"/>
    </location>
</feature>
<dbReference type="InterPro" id="IPR052266">
    <property type="entry name" value="Miro-EF-hand_domain"/>
</dbReference>
<dbReference type="GO" id="GO:1903569">
    <property type="term" value="P:positive regulation of protein localization to ciliary membrane"/>
    <property type="evidence" value="ECO:0007669"/>
    <property type="project" value="TreeGrafter"/>
</dbReference>
<evidence type="ECO:0000256" key="4">
    <source>
        <dbReference type="ARBA" id="ARBA00022837"/>
    </source>
</evidence>
<dbReference type="GO" id="GO:0005509">
    <property type="term" value="F:calcium ion binding"/>
    <property type="evidence" value="ECO:0007669"/>
    <property type="project" value="InterPro"/>
</dbReference>
<proteinExistence type="predicted"/>
<feature type="compositionally biased region" description="Polar residues" evidence="6">
    <location>
        <begin position="267"/>
        <end position="288"/>
    </location>
</feature>
<dbReference type="InterPro" id="IPR018247">
    <property type="entry name" value="EF_Hand_1_Ca_BS"/>
</dbReference>
<dbReference type="AlphaFoldDB" id="A0AAN9B9I2"/>
<protein>
    <recommendedName>
        <fullName evidence="7">EF-hand domain-containing protein</fullName>
    </recommendedName>
</protein>
<dbReference type="PROSITE" id="PS00018">
    <property type="entry name" value="EF_HAND_1"/>
    <property type="match status" value="3"/>
</dbReference>
<feature type="domain" description="EF-hand" evidence="7">
    <location>
        <begin position="147"/>
        <end position="182"/>
    </location>
</feature>
<dbReference type="PANTHER" id="PTHR46819">
    <property type="entry name" value="EF-HAND CALCIUM-BINDING DOMAIN-CONTAINING PROTEIN 7"/>
    <property type="match status" value="1"/>
</dbReference>
<feature type="region of interest" description="Disordered" evidence="6">
    <location>
        <begin position="1"/>
        <end position="40"/>
    </location>
</feature>
<feature type="domain" description="EF-hand" evidence="7">
    <location>
        <begin position="111"/>
        <end position="146"/>
    </location>
</feature>
<reference evidence="8 9" key="1">
    <citation type="submission" date="2024-02" db="EMBL/GenBank/DDBJ databases">
        <title>Chromosome-scale genome assembly of the rough periwinkle Littorina saxatilis.</title>
        <authorList>
            <person name="De Jode A."/>
            <person name="Faria R."/>
            <person name="Formenti G."/>
            <person name="Sims Y."/>
            <person name="Smith T.P."/>
            <person name="Tracey A."/>
            <person name="Wood J.M.D."/>
            <person name="Zagrodzka Z.B."/>
            <person name="Johannesson K."/>
            <person name="Butlin R.K."/>
            <person name="Leder E.H."/>
        </authorList>
    </citation>
    <scope>NUCLEOTIDE SEQUENCE [LARGE SCALE GENOMIC DNA]</scope>
    <source>
        <strain evidence="8">Snail1</strain>
        <tissue evidence="8">Muscle</tissue>
    </source>
</reference>
<feature type="region of interest" description="Disordered" evidence="6">
    <location>
        <begin position="191"/>
        <end position="364"/>
    </location>
</feature>
<organism evidence="8 9">
    <name type="scientific">Littorina saxatilis</name>
    <dbReference type="NCBI Taxonomy" id="31220"/>
    <lineage>
        <taxon>Eukaryota</taxon>
        <taxon>Metazoa</taxon>
        <taxon>Spiralia</taxon>
        <taxon>Lophotrochozoa</taxon>
        <taxon>Mollusca</taxon>
        <taxon>Gastropoda</taxon>
        <taxon>Caenogastropoda</taxon>
        <taxon>Littorinimorpha</taxon>
        <taxon>Littorinoidea</taxon>
        <taxon>Littorinidae</taxon>
        <taxon>Littorina</taxon>
    </lineage>
</organism>
<keyword evidence="9" id="KW-1185">Reference proteome</keyword>
<dbReference type="InterPro" id="IPR002048">
    <property type="entry name" value="EF_hand_dom"/>
</dbReference>
<feature type="region of interest" description="Disordered" evidence="6">
    <location>
        <begin position="387"/>
        <end position="413"/>
    </location>
</feature>
<keyword evidence="3" id="KW-0677">Repeat</keyword>
<dbReference type="Pfam" id="PF13202">
    <property type="entry name" value="EF-hand_5"/>
    <property type="match status" value="1"/>
</dbReference>
<dbReference type="PROSITE" id="PS50222">
    <property type="entry name" value="EF_HAND_2"/>
    <property type="match status" value="3"/>
</dbReference>
<comment type="caution">
    <text evidence="8">The sequence shown here is derived from an EMBL/GenBank/DDBJ whole genome shotgun (WGS) entry which is preliminary data.</text>
</comment>
<keyword evidence="4" id="KW-0106">Calcium</keyword>
<dbReference type="SMART" id="SM00054">
    <property type="entry name" value="EFh"/>
    <property type="match status" value="3"/>
</dbReference>
<evidence type="ECO:0000313" key="9">
    <source>
        <dbReference type="Proteomes" id="UP001374579"/>
    </source>
</evidence>
<keyword evidence="5" id="KW-0472">Membrane</keyword>
<sequence length="772" mass="86469">MSTGRLSRPSSAASHSSRISHASHTSHVSHASHGSRTSHSGSELKLECKAAYLSVFDDVHDTIDSKQDFILVLQQAGRNPSQRVVNRYWDDDRDSMAFDEFVDVCRKVSSTSEDDLMKAFRKIDINGDGYISLDELYKIMTTKGERLSRQEVKVMIDEVDENKDGRLDYKEFCRMFMSTTEECKKLSLRAMEKKERRKKRKDEGPSAAPRKDKKEESEGEGEDGDKGEGRPSPPRRPSLSSRRSSVAHGDKTAEEMDASFRRGESGGSQRETAGSQTGSRLSLQSQLSVAEKSRKDKSDEGGGKRDVEEDKDDTQTSPRRKPVGLVLRRASVAQAENIGENKETTARQREKLSTRRQSAVPRAAAHLSLQSQQSLVEKIGRTGSRQSLLSIDDLPRPSPRGNKKNPVIGRLQEPSRLRDWHHGKSKGCFFIDEEKGFVSHQYQLMLTEDTTIWLTIQPTKSGSERGVVDTAMYILQDDKDDDDALIAFTEQRDSKGCYGVRCSLSAGTYSLIPFTTGCRLHPRRSEPSKPAKLIAKDKEDKIELTKQFKKALEEIFDMADLDGNGLLSRDEFSWFNIRTSDEQVADDEWQVVEDNVELKNGEITKRGFISLNEMEAQDNDGDTEDLWITLSSMGFNKALEMDEACPFALNVYAEDGEVILKVTELENPGKALENAVCASVIAKGEGRPVKSLKDVTVYTYVGDARATVVVENKSRNKTTLELDCRKSRNCVSNLDNMEPTVTVPGHAKKVGIHLVPEDEREEWSVRCTETAQ</sequence>
<evidence type="ECO:0000313" key="8">
    <source>
        <dbReference type="EMBL" id="KAK7101362.1"/>
    </source>
</evidence>
<keyword evidence="2" id="KW-0479">Metal-binding</keyword>
<dbReference type="Gene3D" id="1.10.238.10">
    <property type="entry name" value="EF-hand"/>
    <property type="match status" value="2"/>
</dbReference>
<dbReference type="PANTHER" id="PTHR46819:SF1">
    <property type="entry name" value="EF-HAND CALCIUM-BINDING DOMAIN-CONTAINING PROTEIN 7"/>
    <property type="match status" value="1"/>
</dbReference>
<evidence type="ECO:0000256" key="5">
    <source>
        <dbReference type="ARBA" id="ARBA00023136"/>
    </source>
</evidence>
<feature type="compositionally biased region" description="Low complexity" evidence="6">
    <location>
        <begin position="1"/>
        <end position="32"/>
    </location>
</feature>
<feature type="domain" description="EF-hand" evidence="7">
    <location>
        <begin position="547"/>
        <end position="582"/>
    </location>
</feature>
<gene>
    <name evidence="8" type="ORF">V1264_024152</name>
</gene>
<evidence type="ECO:0000256" key="3">
    <source>
        <dbReference type="ARBA" id="ARBA00022737"/>
    </source>
</evidence>
<dbReference type="Proteomes" id="UP001374579">
    <property type="component" value="Unassembled WGS sequence"/>
</dbReference>
<dbReference type="GO" id="GO:0060170">
    <property type="term" value="C:ciliary membrane"/>
    <property type="evidence" value="ECO:0007669"/>
    <property type="project" value="TreeGrafter"/>
</dbReference>
<name>A0AAN9B9I2_9CAEN</name>
<dbReference type="GO" id="GO:0098797">
    <property type="term" value="C:plasma membrane protein complex"/>
    <property type="evidence" value="ECO:0007669"/>
    <property type="project" value="TreeGrafter"/>
</dbReference>